<evidence type="ECO:0000259" key="1">
    <source>
        <dbReference type="PROSITE" id="PS50011"/>
    </source>
</evidence>
<accession>A7SIE2</accession>
<keyword evidence="3" id="KW-1185">Reference proteome</keyword>
<dbReference type="PROSITE" id="PS50011">
    <property type="entry name" value="PROTEIN_KINASE_DOM"/>
    <property type="match status" value="1"/>
</dbReference>
<feature type="domain" description="Protein kinase" evidence="1">
    <location>
        <begin position="1"/>
        <end position="180"/>
    </location>
</feature>
<dbReference type="GO" id="GO:0004674">
    <property type="term" value="F:protein serine/threonine kinase activity"/>
    <property type="evidence" value="ECO:0007669"/>
    <property type="project" value="InterPro"/>
</dbReference>
<organism evidence="2 3">
    <name type="scientific">Nematostella vectensis</name>
    <name type="common">Starlet sea anemone</name>
    <dbReference type="NCBI Taxonomy" id="45351"/>
    <lineage>
        <taxon>Eukaryota</taxon>
        <taxon>Metazoa</taxon>
        <taxon>Cnidaria</taxon>
        <taxon>Anthozoa</taxon>
        <taxon>Hexacorallia</taxon>
        <taxon>Actiniaria</taxon>
        <taxon>Edwardsiidae</taxon>
        <taxon>Nematostella</taxon>
    </lineage>
</organism>
<dbReference type="InterPro" id="IPR000719">
    <property type="entry name" value="Prot_kinase_dom"/>
</dbReference>
<dbReference type="EMBL" id="DS469668">
    <property type="protein sequence ID" value="EDO36518.1"/>
    <property type="molecule type" value="Genomic_DNA"/>
</dbReference>
<evidence type="ECO:0000313" key="3">
    <source>
        <dbReference type="Proteomes" id="UP000001593"/>
    </source>
</evidence>
<dbReference type="Gene3D" id="1.10.510.10">
    <property type="entry name" value="Transferase(Phosphotransferase) domain 1"/>
    <property type="match status" value="1"/>
</dbReference>
<dbReference type="InterPro" id="IPR034372">
    <property type="entry name" value="UHMK1"/>
</dbReference>
<dbReference type="GO" id="GO:0005524">
    <property type="term" value="F:ATP binding"/>
    <property type="evidence" value="ECO:0007669"/>
    <property type="project" value="InterPro"/>
</dbReference>
<dbReference type="Proteomes" id="UP000001593">
    <property type="component" value="Unassembled WGS sequence"/>
</dbReference>
<sequence>MELLTCNLYHITLKACPEEPIPLYVIQNCCRDLGQALDCLRTLGIIHGDIKPTNIMWNPVKEVFILGDFGLSFYEGKQPLQPIQSAGYQAPEVMRWNSKLKDPANLEDMAVKGCGLASDMWSLGCLLYFLYKRQHLPALPWQQSCNNCMQGKTCHSLCDVFEPQCPTNKTSILIQDLLAR</sequence>
<dbReference type="SUPFAM" id="SSF56112">
    <property type="entry name" value="Protein kinase-like (PK-like)"/>
    <property type="match status" value="1"/>
</dbReference>
<proteinExistence type="predicted"/>
<dbReference type="PANTHER" id="PTHR46962">
    <property type="entry name" value="SERINE/THREONINE-PROTEIN KINASE KIST"/>
    <property type="match status" value="1"/>
</dbReference>
<protein>
    <recommendedName>
        <fullName evidence="1">Protein kinase domain-containing protein</fullName>
    </recommendedName>
</protein>
<dbReference type="OrthoDB" id="10266058at2759"/>
<dbReference type="PANTHER" id="PTHR46962:SF1">
    <property type="entry name" value="SERINE_THREONINE-PROTEIN KINASE KIST"/>
    <property type="match status" value="1"/>
</dbReference>
<dbReference type="KEGG" id="nve:5507961"/>
<dbReference type="eggNOG" id="KOG0032">
    <property type="taxonomic scope" value="Eukaryota"/>
</dbReference>
<evidence type="ECO:0000313" key="2">
    <source>
        <dbReference type="EMBL" id="EDO36518.1"/>
    </source>
</evidence>
<name>A7SIE2_NEMVE</name>
<dbReference type="STRING" id="45351.A7SIE2"/>
<dbReference type="InterPro" id="IPR011009">
    <property type="entry name" value="Kinase-like_dom_sf"/>
</dbReference>
<dbReference type="HOGENOM" id="CLU_1498018_0_0_1"/>
<dbReference type="AlphaFoldDB" id="A7SIE2"/>
<dbReference type="PhylomeDB" id="A7SIE2"/>
<dbReference type="Pfam" id="PF00069">
    <property type="entry name" value="Pkinase"/>
    <property type="match status" value="1"/>
</dbReference>
<gene>
    <name evidence="2" type="ORF">NEMVEDRAFT_v1g212746</name>
</gene>
<reference evidence="2 3" key="1">
    <citation type="journal article" date="2007" name="Science">
        <title>Sea anemone genome reveals ancestral eumetazoan gene repertoire and genomic organization.</title>
        <authorList>
            <person name="Putnam N.H."/>
            <person name="Srivastava M."/>
            <person name="Hellsten U."/>
            <person name="Dirks B."/>
            <person name="Chapman J."/>
            <person name="Salamov A."/>
            <person name="Terry A."/>
            <person name="Shapiro H."/>
            <person name="Lindquist E."/>
            <person name="Kapitonov V.V."/>
            <person name="Jurka J."/>
            <person name="Genikhovich G."/>
            <person name="Grigoriev I.V."/>
            <person name="Lucas S.M."/>
            <person name="Steele R.E."/>
            <person name="Finnerty J.R."/>
            <person name="Technau U."/>
            <person name="Martindale M.Q."/>
            <person name="Rokhsar D.S."/>
        </authorList>
    </citation>
    <scope>NUCLEOTIDE SEQUENCE [LARGE SCALE GENOMIC DNA]</scope>
    <source>
        <strain evidence="3">CH2 X CH6</strain>
    </source>
</reference>
<dbReference type="SMART" id="SM00220">
    <property type="entry name" value="S_TKc"/>
    <property type="match status" value="1"/>
</dbReference>
<dbReference type="InParanoid" id="A7SIE2"/>